<dbReference type="EMBL" id="CANL01000029">
    <property type="protein sequence ID" value="CCM64240.1"/>
    <property type="molecule type" value="Genomic_DNA"/>
</dbReference>
<dbReference type="PROSITE" id="PS51272">
    <property type="entry name" value="SLH"/>
    <property type="match status" value="3"/>
</dbReference>
<feature type="domain" description="SLH" evidence="2">
    <location>
        <begin position="277"/>
        <end position="340"/>
    </location>
</feature>
<accession>R4Z0P3</accession>
<dbReference type="AlphaFoldDB" id="R4Z0P3"/>
<evidence type="ECO:0000256" key="1">
    <source>
        <dbReference type="SAM" id="Phobius"/>
    </source>
</evidence>
<organism evidence="3 4">
    <name type="scientific">Candidatus Neomicrothrix parvicella RN1</name>
    <dbReference type="NCBI Taxonomy" id="1229780"/>
    <lineage>
        <taxon>Bacteria</taxon>
        <taxon>Bacillati</taxon>
        <taxon>Actinomycetota</taxon>
        <taxon>Acidimicrobiia</taxon>
        <taxon>Acidimicrobiales</taxon>
        <taxon>Microthrixaceae</taxon>
        <taxon>Candidatus Neomicrothrix</taxon>
    </lineage>
</organism>
<dbReference type="PANTHER" id="PTHR43308">
    <property type="entry name" value="OUTER MEMBRANE PROTEIN ALPHA-RELATED"/>
    <property type="match status" value="1"/>
</dbReference>
<feature type="transmembrane region" description="Helical" evidence="1">
    <location>
        <begin position="53"/>
        <end position="74"/>
    </location>
</feature>
<dbReference type="eggNOG" id="COG1404">
    <property type="taxonomic scope" value="Bacteria"/>
</dbReference>
<dbReference type="Pfam" id="PF00395">
    <property type="entry name" value="SLH"/>
    <property type="match status" value="3"/>
</dbReference>
<dbReference type="InterPro" id="IPR001119">
    <property type="entry name" value="SLH_dom"/>
</dbReference>
<reference evidence="3 4" key="1">
    <citation type="journal article" date="2013" name="ISME J.">
        <title>Metabolic model for the filamentous 'Candidatus Microthrix parvicella' based on genomic and metagenomic analyses.</title>
        <authorList>
            <person name="Jon McIlroy S."/>
            <person name="Kristiansen R."/>
            <person name="Albertsen M."/>
            <person name="Michael Karst S."/>
            <person name="Rossetti S."/>
            <person name="Lund Nielsen J."/>
            <person name="Tandoi V."/>
            <person name="James Seviour R."/>
            <person name="Nielsen P.H."/>
        </authorList>
    </citation>
    <scope>NUCLEOTIDE SEQUENCE [LARGE SCALE GENOMIC DNA]</scope>
    <source>
        <strain evidence="3 4">RN1</strain>
    </source>
</reference>
<name>R4Z0P3_9ACTN</name>
<proteinExistence type="predicted"/>
<keyword evidence="1" id="KW-0472">Membrane</keyword>
<dbReference type="OrthoDB" id="514320at2"/>
<protein>
    <recommendedName>
        <fullName evidence="2">SLH domain-containing protein</fullName>
    </recommendedName>
</protein>
<evidence type="ECO:0000259" key="2">
    <source>
        <dbReference type="PROSITE" id="PS51272"/>
    </source>
</evidence>
<dbReference type="HOGENOM" id="CLU_637262_0_0_11"/>
<keyword evidence="1" id="KW-1133">Transmembrane helix</keyword>
<feature type="domain" description="SLH" evidence="2">
    <location>
        <begin position="341"/>
        <end position="395"/>
    </location>
</feature>
<evidence type="ECO:0000313" key="3">
    <source>
        <dbReference type="EMBL" id="CCM64240.1"/>
    </source>
</evidence>
<keyword evidence="4" id="KW-1185">Reference proteome</keyword>
<sequence>MKIIRWLGFVDSSNDGAASTFLPINQEVGPVNSHHEAPAAVEAMRPRRRATTALLATLMLLMGLVGVVATSGPAGAMTTDSGTQGQINKTGDGDGAAGSVGWCNGFLGTGLPVDYRYHLDGWNTVWQMSKDGGATWADAPNGSTFANGDQVRVTFNATSGTALGNEIFSQTHAGGSTSALTSTLSVQNASVSPLTTATGVAGVPNPGGAVRYVNDFSVTAGPFTMSAGSPNTAVFDVTNLKIDSSNRSDCNAGFDVAAKDLSFTIVREPVNLCLNPPPAGFIDVAPGQYYSLPIDWLVAKGITDGTLPGMFSPTQKVTRGQMAMFLWRYADSPTGAPDNGFNDVSALDYYNDAVSWLVDEGITGGTGPGTFSPKAPVKRKDMAVFIWTAEGSPAPTGANLFTDIPANQYYTDAVTWMAEQGITGGTGPGTFSPNASIIRRDMAVFLYKRSCGALLT</sequence>
<dbReference type="InterPro" id="IPR051465">
    <property type="entry name" value="Cell_Envelope_Struct_Comp"/>
</dbReference>
<keyword evidence="1" id="KW-0812">Transmembrane</keyword>
<feature type="domain" description="SLH" evidence="2">
    <location>
        <begin position="397"/>
        <end position="456"/>
    </location>
</feature>
<evidence type="ECO:0000313" key="4">
    <source>
        <dbReference type="Proteomes" id="UP000018291"/>
    </source>
</evidence>
<dbReference type="STRING" id="1229780.BN381_350100"/>
<comment type="caution">
    <text evidence="3">The sequence shown here is derived from an EMBL/GenBank/DDBJ whole genome shotgun (WGS) entry which is preliminary data.</text>
</comment>
<dbReference type="Proteomes" id="UP000018291">
    <property type="component" value="Unassembled WGS sequence"/>
</dbReference>
<gene>
    <name evidence="3" type="ORF">BN381_350100</name>
</gene>